<dbReference type="Pfam" id="PF05448">
    <property type="entry name" value="AXE1"/>
    <property type="match status" value="1"/>
</dbReference>
<protein>
    <submittedName>
        <fullName evidence="3">Acetylxylan esterase</fullName>
    </submittedName>
</protein>
<name>A0ABZ2A0U7_STRNV</name>
<feature type="region of interest" description="Disordered" evidence="1">
    <location>
        <begin position="121"/>
        <end position="143"/>
    </location>
</feature>
<dbReference type="Proteomes" id="UP001432209">
    <property type="component" value="Chromosome"/>
</dbReference>
<evidence type="ECO:0000313" key="3">
    <source>
        <dbReference type="EMBL" id="WUX50915.1"/>
    </source>
</evidence>
<evidence type="ECO:0000259" key="2">
    <source>
        <dbReference type="Pfam" id="PF05448"/>
    </source>
</evidence>
<evidence type="ECO:0000313" key="4">
    <source>
        <dbReference type="Proteomes" id="UP001432209"/>
    </source>
</evidence>
<organism evidence="3 4">
    <name type="scientific">Streptomyces niveus</name>
    <name type="common">Streptomyces spheroides</name>
    <dbReference type="NCBI Taxonomy" id="193462"/>
    <lineage>
        <taxon>Bacteria</taxon>
        <taxon>Bacillati</taxon>
        <taxon>Actinomycetota</taxon>
        <taxon>Actinomycetes</taxon>
        <taxon>Kitasatosporales</taxon>
        <taxon>Streptomycetaceae</taxon>
        <taxon>Streptomyces</taxon>
    </lineage>
</organism>
<reference evidence="3" key="1">
    <citation type="submission" date="2022-10" db="EMBL/GenBank/DDBJ databases">
        <title>The complete genomes of actinobacterial strains from the NBC collection.</title>
        <authorList>
            <person name="Joergensen T.S."/>
            <person name="Alvarez Arevalo M."/>
            <person name="Sterndorff E.B."/>
            <person name="Faurdal D."/>
            <person name="Vuksanovic O."/>
            <person name="Mourched A.-S."/>
            <person name="Charusanti P."/>
            <person name="Shaw S."/>
            <person name="Blin K."/>
            <person name="Weber T."/>
        </authorList>
    </citation>
    <scope>NUCLEOTIDE SEQUENCE</scope>
    <source>
        <strain evidence="3">NBC_01432</strain>
    </source>
</reference>
<dbReference type="RefSeq" id="WP_329074565.1">
    <property type="nucleotide sequence ID" value="NZ_CP108849.2"/>
</dbReference>
<dbReference type="Gene3D" id="3.40.50.1820">
    <property type="entry name" value="alpha/beta hydrolase"/>
    <property type="match status" value="1"/>
</dbReference>
<dbReference type="InterPro" id="IPR029058">
    <property type="entry name" value="AB_hydrolase_fold"/>
</dbReference>
<sequence length="327" mass="35635">MPLMDLPLEELRGYLPDREEPSDFDAFWADTLEEARRHDRAPVFTPYDACLTEVDVYDVSFPGFGGDPVAGWLLVPASATGPLPCVVGFLGYGGGRGFPYEWLTWPSAGYAHLLMDTRGQGGSLQPGATGDPHGSGGSSSPGMVTRGIEDPADYYYRRVFTDAVRAVDAARTHPSVDPARIVIAGGSQGGGIALAASALSDDVSAALVNQPSLCHYRRALQVVEGNAYREIWTYLRTHRESAERVFRTLSYFDGVNFAARGRAPALFSAALMDDICPPSTVFAAYNHWSGPKDIRVWPWNRHEGGGYFQDLEQLRFLRGLPGLGTTR</sequence>
<feature type="domain" description="Acetyl xylan esterase" evidence="2">
    <location>
        <begin position="1"/>
        <end position="318"/>
    </location>
</feature>
<dbReference type="PANTHER" id="PTHR40111">
    <property type="entry name" value="CEPHALOSPORIN-C DEACETYLASE"/>
    <property type="match status" value="1"/>
</dbReference>
<dbReference type="InterPro" id="IPR039069">
    <property type="entry name" value="CE7"/>
</dbReference>
<gene>
    <name evidence="3" type="ORF">OG442_04810</name>
</gene>
<dbReference type="PANTHER" id="PTHR40111:SF1">
    <property type="entry name" value="CEPHALOSPORIN-C DEACETYLASE"/>
    <property type="match status" value="1"/>
</dbReference>
<dbReference type="GeneID" id="91346184"/>
<dbReference type="SUPFAM" id="SSF53474">
    <property type="entry name" value="alpha/beta-Hydrolases"/>
    <property type="match status" value="1"/>
</dbReference>
<evidence type="ECO:0000256" key="1">
    <source>
        <dbReference type="SAM" id="MobiDB-lite"/>
    </source>
</evidence>
<accession>A0ABZ2A0U7</accession>
<dbReference type="EMBL" id="CP109495">
    <property type="protein sequence ID" value="WUX50915.1"/>
    <property type="molecule type" value="Genomic_DNA"/>
</dbReference>
<dbReference type="InterPro" id="IPR008391">
    <property type="entry name" value="AXE1_dom"/>
</dbReference>
<proteinExistence type="predicted"/>
<keyword evidence="4" id="KW-1185">Reference proteome</keyword>